<protein>
    <submittedName>
        <fullName evidence="1">Uncharacterized protein</fullName>
    </submittedName>
</protein>
<proteinExistence type="predicted"/>
<accession>A0A847CYW6</accession>
<dbReference type="EMBL" id="JAAZBX010000005">
    <property type="protein sequence ID" value="NLD25367.1"/>
    <property type="molecule type" value="Genomic_DNA"/>
</dbReference>
<dbReference type="Proteomes" id="UP000545876">
    <property type="component" value="Unassembled WGS sequence"/>
</dbReference>
<sequence>MLISKPFEATSLSATTGADTYCYWDFTSVGLSQRIPASQVPASYSLGMTLSVM</sequence>
<name>A0A847CYW6_9BACT</name>
<reference evidence="1 2" key="1">
    <citation type="journal article" date="2020" name="Biotechnol. Biofuels">
        <title>New insights from the biogas microbiome by comprehensive genome-resolved metagenomics of nearly 1600 species originating from multiple anaerobic digesters.</title>
        <authorList>
            <person name="Campanaro S."/>
            <person name="Treu L."/>
            <person name="Rodriguez-R L.M."/>
            <person name="Kovalovszki A."/>
            <person name="Ziels R.M."/>
            <person name="Maus I."/>
            <person name="Zhu X."/>
            <person name="Kougias P.G."/>
            <person name="Basile A."/>
            <person name="Luo G."/>
            <person name="Schluter A."/>
            <person name="Konstantinidis K.T."/>
            <person name="Angelidaki I."/>
        </authorList>
    </citation>
    <scope>NUCLEOTIDE SEQUENCE [LARGE SCALE GENOMIC DNA]</scope>
    <source>
        <strain evidence="1">AS06rmzACSIP_65</strain>
    </source>
</reference>
<gene>
    <name evidence="1" type="ORF">GX656_01865</name>
</gene>
<evidence type="ECO:0000313" key="2">
    <source>
        <dbReference type="Proteomes" id="UP000545876"/>
    </source>
</evidence>
<comment type="caution">
    <text evidence="1">The sequence shown here is derived from an EMBL/GenBank/DDBJ whole genome shotgun (WGS) entry which is preliminary data.</text>
</comment>
<evidence type="ECO:0000313" key="1">
    <source>
        <dbReference type="EMBL" id="NLD25367.1"/>
    </source>
</evidence>
<dbReference type="AlphaFoldDB" id="A0A847CYW6"/>
<organism evidence="1 2">
    <name type="scientific">Candidatus Dojkabacteria bacterium</name>
    <dbReference type="NCBI Taxonomy" id="2099670"/>
    <lineage>
        <taxon>Bacteria</taxon>
        <taxon>Candidatus Dojkabacteria</taxon>
    </lineage>
</organism>